<dbReference type="InterPro" id="IPR003593">
    <property type="entry name" value="AAA+_ATPase"/>
</dbReference>
<dbReference type="PANTHER" id="PTHR32039:SF7">
    <property type="entry name" value="COMPETENCE PROTEIN COMM"/>
    <property type="match status" value="1"/>
</dbReference>
<accession>D0WEN2</accession>
<dbReference type="InterPro" id="IPR045006">
    <property type="entry name" value="CHLI-like"/>
</dbReference>
<dbReference type="GO" id="GO:0005524">
    <property type="term" value="F:ATP binding"/>
    <property type="evidence" value="ECO:0007669"/>
    <property type="project" value="UniProtKB-KW"/>
</dbReference>
<dbReference type="SUPFAM" id="SSF52540">
    <property type="entry name" value="P-loop containing nucleoside triphosphate hydrolases"/>
    <property type="match status" value="1"/>
</dbReference>
<dbReference type="Pfam" id="PF01078">
    <property type="entry name" value="Mg_chelatase"/>
    <property type="match status" value="1"/>
</dbReference>
<dbReference type="Proteomes" id="UP000006001">
    <property type="component" value="Unassembled WGS sequence"/>
</dbReference>
<evidence type="ECO:0000256" key="1">
    <source>
        <dbReference type="ARBA" id="ARBA00006354"/>
    </source>
</evidence>
<dbReference type="InterPro" id="IPR025158">
    <property type="entry name" value="Mg_chelat-rel_C"/>
</dbReference>
<dbReference type="RefSeq" id="WP_006361510.1">
    <property type="nucleotide sequence ID" value="NZ_GG700630.1"/>
</dbReference>
<evidence type="ECO:0000256" key="2">
    <source>
        <dbReference type="ARBA" id="ARBA00022741"/>
    </source>
</evidence>
<proteinExistence type="inferred from homology"/>
<evidence type="ECO:0000313" key="6">
    <source>
        <dbReference type="Proteomes" id="UP000006001"/>
    </source>
</evidence>
<dbReference type="GeneID" id="85006923"/>
<comment type="similarity">
    <text evidence="1">Belongs to the Mg-chelatase subunits D/I family. ComM subfamily.</text>
</comment>
<dbReference type="HOGENOM" id="CLU_026145_1_1_11"/>
<keyword evidence="2" id="KW-0547">Nucleotide-binding</keyword>
<evidence type="ECO:0000259" key="4">
    <source>
        <dbReference type="SMART" id="SM00382"/>
    </source>
</evidence>
<dbReference type="InterPro" id="IPR014721">
    <property type="entry name" value="Ribsml_uS5_D2-typ_fold_subgr"/>
</dbReference>
<dbReference type="PANTHER" id="PTHR32039">
    <property type="entry name" value="MAGNESIUM-CHELATASE SUBUNIT CHLI"/>
    <property type="match status" value="1"/>
</dbReference>
<dbReference type="SMART" id="SM00382">
    <property type="entry name" value="AAA"/>
    <property type="match status" value="1"/>
</dbReference>
<dbReference type="OrthoDB" id="9813147at2"/>
<evidence type="ECO:0000256" key="3">
    <source>
        <dbReference type="ARBA" id="ARBA00022840"/>
    </source>
</evidence>
<dbReference type="PRINTS" id="PR01657">
    <property type="entry name" value="MCMFAMILY"/>
</dbReference>
<reference evidence="5" key="1">
    <citation type="submission" date="2009-10" db="EMBL/GenBank/DDBJ databases">
        <authorList>
            <person name="Weinstock G."/>
            <person name="Sodergren E."/>
            <person name="Clifton S."/>
            <person name="Fulton L."/>
            <person name="Fulton B."/>
            <person name="Courtney L."/>
            <person name="Fronick C."/>
            <person name="Harrison M."/>
            <person name="Strong C."/>
            <person name="Farmer C."/>
            <person name="Delahaunty K."/>
            <person name="Markovic C."/>
            <person name="Hall O."/>
            <person name="Minx P."/>
            <person name="Tomlinson C."/>
            <person name="Mitreva M."/>
            <person name="Nelson J."/>
            <person name="Hou S."/>
            <person name="Wollam A."/>
            <person name="Pepin K.H."/>
            <person name="Johnson M."/>
            <person name="Bhonagiri V."/>
            <person name="Nash W.E."/>
            <person name="Warren W."/>
            <person name="Chinwalla A."/>
            <person name="Mardis E.R."/>
            <person name="Wilson R.K."/>
        </authorList>
    </citation>
    <scope>NUCLEOTIDE SEQUENCE [LARGE SCALE GENOMIC DNA]</scope>
    <source>
        <strain evidence="5">ATCC 700122</strain>
    </source>
</reference>
<dbReference type="Gene3D" id="3.30.230.10">
    <property type="match status" value="1"/>
</dbReference>
<dbReference type="Gene3D" id="3.40.50.300">
    <property type="entry name" value="P-loop containing nucleotide triphosphate hydrolases"/>
    <property type="match status" value="1"/>
</dbReference>
<name>D0WEN2_SLAES</name>
<keyword evidence="6" id="KW-1185">Reference proteome</keyword>
<dbReference type="Pfam" id="PF13541">
    <property type="entry name" value="ChlI"/>
    <property type="match status" value="1"/>
</dbReference>
<dbReference type="InterPro" id="IPR020568">
    <property type="entry name" value="Ribosomal_Su5_D2-typ_SF"/>
</dbReference>
<dbReference type="Pfam" id="PF13335">
    <property type="entry name" value="Mg_chelatase_C"/>
    <property type="match status" value="1"/>
</dbReference>
<keyword evidence="3" id="KW-0067">ATP-binding</keyword>
<dbReference type="InterPro" id="IPR027417">
    <property type="entry name" value="P-loop_NTPase"/>
</dbReference>
<dbReference type="EMBL" id="ACUX02000004">
    <property type="protein sequence ID" value="EEZ62170.1"/>
    <property type="molecule type" value="Genomic_DNA"/>
</dbReference>
<organism evidence="5 6">
    <name type="scientific">Slackia exigua (strain ATCC 700122 / DSM 15923 / CIP 105133 / JCM 11022 / KCTC 5966 / S-7)</name>
    <dbReference type="NCBI Taxonomy" id="649764"/>
    <lineage>
        <taxon>Bacteria</taxon>
        <taxon>Bacillati</taxon>
        <taxon>Actinomycetota</taxon>
        <taxon>Coriobacteriia</taxon>
        <taxon>Eggerthellales</taxon>
        <taxon>Eggerthellaceae</taxon>
        <taxon>Slackia</taxon>
    </lineage>
</organism>
<protein>
    <submittedName>
        <fullName evidence="5">Mg chelatase-like protein</fullName>
    </submittedName>
</protein>
<dbReference type="eggNOG" id="COG0606">
    <property type="taxonomic scope" value="Bacteria"/>
</dbReference>
<dbReference type="SUPFAM" id="SSF54211">
    <property type="entry name" value="Ribosomal protein S5 domain 2-like"/>
    <property type="match status" value="1"/>
</dbReference>
<gene>
    <name evidence="5" type="ORF">HMPREF0762_00262</name>
</gene>
<evidence type="ECO:0000313" key="5">
    <source>
        <dbReference type="EMBL" id="EEZ62170.1"/>
    </source>
</evidence>
<sequence>MLNRCAVSSAFIVGVEAVAVSVEVSITNGLPGTSVVGMPDAAVRESMERVRSAVKACGFSMPAEKIVVNLAPASLRKNGAGFDLPIACALLAASKQIPRTLIDGALMVGELSLDGRVRPVRGTLPFALAARDAGLRLVVSSDAPDGVALDGVIQEGIASLGRLRLSNLDVLSCKGGGSIEDEVDFASIRGQGAAKRALQIAAAGGHGVLLMGPPGSGKTMLARAFASILPPLSQDEMTGAACVHSAAGEPVDAILSGRRPFRRPHHSATTAGLIGGGRPIRPGEISLAHEGVLFLDEISEFKPAVLQALRQPLESGAVTLVRASGGCRLPASFSLIAASNPCPCGYYGDPEHPCTCSQGAILAYQSRIGGPLLDRIDMHVDVWRVDPKRILSREGPGVSSAELREGVRAARAFAARRARVFGDAPRPRSIQEALSACRLDEECEKTVEAAARMNLMSGRSILRMLSVARTIADLGESDDVSSDHVFEAMGYRVRKETGR</sequence>
<feature type="domain" description="AAA+ ATPase" evidence="4">
    <location>
        <begin position="204"/>
        <end position="387"/>
    </location>
</feature>
<dbReference type="GO" id="GO:0003677">
    <property type="term" value="F:DNA binding"/>
    <property type="evidence" value="ECO:0007669"/>
    <property type="project" value="InterPro"/>
</dbReference>
<dbReference type="InterPro" id="IPR004482">
    <property type="entry name" value="Mg_chelat-rel"/>
</dbReference>
<dbReference type="InterPro" id="IPR001208">
    <property type="entry name" value="MCM_dom"/>
</dbReference>
<dbReference type="InterPro" id="IPR000523">
    <property type="entry name" value="Mg_chelatse_chII-like_cat_dom"/>
</dbReference>
<dbReference type="NCBIfam" id="TIGR00368">
    <property type="entry name" value="YifB family Mg chelatase-like AAA ATPase"/>
    <property type="match status" value="1"/>
</dbReference>
<dbReference type="AlphaFoldDB" id="D0WEN2"/>
<comment type="caution">
    <text evidence="5">The sequence shown here is derived from an EMBL/GenBank/DDBJ whole genome shotgun (WGS) entry which is preliminary data.</text>
</comment>
<dbReference type="STRING" id="649764.HMPREF0762_00262"/>